<name>A0ABS2BIR3_9NEIS</name>
<dbReference type="RefSeq" id="WP_203537160.1">
    <property type="nucleotide sequence ID" value="NZ_JAESND010000002.1"/>
</dbReference>
<sequence length="136" mass="14873">MAAATPAIRNPCPPGACVCGRDALEVDPFADCRILMLTRDEERRLVERIERASDYADLQKVCARMQAQLGVVLRIAPGPNEVRTVLGFDIAFEQHPGLCRKTQQAIPAAVRRCLNDKPAIAYEILDAHSLFGAGES</sequence>
<organism evidence="1 2">
    <name type="scientific">Jeongeupia naejangsanensis</name>
    <dbReference type="NCBI Taxonomy" id="613195"/>
    <lineage>
        <taxon>Bacteria</taxon>
        <taxon>Pseudomonadati</taxon>
        <taxon>Pseudomonadota</taxon>
        <taxon>Betaproteobacteria</taxon>
        <taxon>Neisseriales</taxon>
        <taxon>Chitinibacteraceae</taxon>
        <taxon>Jeongeupia</taxon>
    </lineage>
</organism>
<gene>
    <name evidence="1" type="ORF">JMJ54_06635</name>
</gene>
<protein>
    <recommendedName>
        <fullName evidence="3">Ribosomal protein S3AE</fullName>
    </recommendedName>
</protein>
<evidence type="ECO:0000313" key="2">
    <source>
        <dbReference type="Proteomes" id="UP000809431"/>
    </source>
</evidence>
<proteinExistence type="predicted"/>
<evidence type="ECO:0008006" key="3">
    <source>
        <dbReference type="Google" id="ProtNLM"/>
    </source>
</evidence>
<keyword evidence="2" id="KW-1185">Reference proteome</keyword>
<dbReference type="Proteomes" id="UP000809431">
    <property type="component" value="Unassembled WGS sequence"/>
</dbReference>
<dbReference type="EMBL" id="JAESND010000002">
    <property type="protein sequence ID" value="MBM3115496.1"/>
    <property type="molecule type" value="Genomic_DNA"/>
</dbReference>
<reference evidence="1 2" key="1">
    <citation type="submission" date="2021-01" db="EMBL/GenBank/DDBJ databases">
        <title>Draft Genome Sequence and Polyhydroxyalkanoate Biosynthetic Potential of Jeongeupia naejangsanensis Type Strain DSM 24253.</title>
        <authorList>
            <person name="Turrini P."/>
            <person name="Artuso I."/>
            <person name="Lugli G.A."/>
            <person name="Frangipani E."/>
            <person name="Ventura M."/>
            <person name="Visca P."/>
        </authorList>
    </citation>
    <scope>NUCLEOTIDE SEQUENCE [LARGE SCALE GENOMIC DNA]</scope>
    <source>
        <strain evidence="1 2">DSM 24253</strain>
    </source>
</reference>
<comment type="caution">
    <text evidence="1">The sequence shown here is derived from an EMBL/GenBank/DDBJ whole genome shotgun (WGS) entry which is preliminary data.</text>
</comment>
<evidence type="ECO:0000313" key="1">
    <source>
        <dbReference type="EMBL" id="MBM3115496.1"/>
    </source>
</evidence>
<accession>A0ABS2BIR3</accession>